<proteinExistence type="predicted"/>
<gene>
    <name evidence="2" type="ORF">K6K13_11015</name>
</gene>
<sequence length="705" mass="73031">MAKAWKDVIASPQYQSLSPQQQTEAQAQYFDEVVAPRAGDNWAGARDQFYSTYPSALEVQRAQEQQAQPASPSPSISDNAEQAARGLVNIPFDILQGGANLINAGTSAVGLGNVLDPVYRPVDRPTDPWAQAGEAIGTYLVPGAGAVRGAMIGSVANAGNQPGDFAENATEEMAINTALMGAPALYRGARQLIRGGEAANPSAGAINTANDVSQLARSASGREAIANQASIVSDDVAKAAETAGVDVSTLTPGMRSGSRGVAHAEGALASTPGVTQDAHFLAFNEIASKLNRNLDEFGAAAGNASEKSAAIKSRVISNLDEMKSAERAAWDEVRSTMPQQRMRLSNANAVVQGEKSAGVPLTPEMKQLEAANNRSGVTFDGMKAWRAKFADAEQKYIRTGEANAARRAGEMRSAITDDMRVMAESGGFLESWSAANDLSKARFAAQSSAESIFGRDLATDALITNGVKALQSSSAKGLNGQGGFHSMISALPESERVVAVASILQDALSHGVRGGKADVAGIQHVATILTPQNSAAIGRYSKELGRISNAYGTLARAAIKPQQYIERTGRTSDVLDTLNSGLPKITETVLNAIGNSTSGAVVGGVGGGVVGAAAGAVAGAAIKGTVAKLSSTRSGRYAIEKAIQEATRAVRSGASEQSLAAAERRFLSNKIAVKAIRDAVGSEEFNRLSRAGIVATISGINGNYE</sequence>
<evidence type="ECO:0000313" key="2">
    <source>
        <dbReference type="EMBL" id="QZN97777.1"/>
    </source>
</evidence>
<feature type="compositionally biased region" description="Low complexity" evidence="1">
    <location>
        <begin position="60"/>
        <end position="75"/>
    </location>
</feature>
<evidence type="ECO:0000313" key="3">
    <source>
        <dbReference type="Proteomes" id="UP000825886"/>
    </source>
</evidence>
<name>A0ABX9ARH1_9ENTR</name>
<dbReference type="EMBL" id="CP081864">
    <property type="protein sequence ID" value="QZN97777.1"/>
    <property type="molecule type" value="Genomic_DNA"/>
</dbReference>
<feature type="region of interest" description="Disordered" evidence="1">
    <location>
        <begin position="60"/>
        <end position="80"/>
    </location>
</feature>
<keyword evidence="3" id="KW-1185">Reference proteome</keyword>
<accession>A0ABX9ARH1</accession>
<evidence type="ECO:0000256" key="1">
    <source>
        <dbReference type="SAM" id="MobiDB-lite"/>
    </source>
</evidence>
<organism evidence="2 3">
    <name type="scientific">Symbiopectobacterium purcellii</name>
    <dbReference type="NCBI Taxonomy" id="2871826"/>
    <lineage>
        <taxon>Bacteria</taxon>
        <taxon>Pseudomonadati</taxon>
        <taxon>Pseudomonadota</taxon>
        <taxon>Gammaproteobacteria</taxon>
        <taxon>Enterobacterales</taxon>
        <taxon>Enterobacteriaceae</taxon>
    </lineage>
</organism>
<reference evidence="2 3" key="1">
    <citation type="submission" date="2021-08" db="EMBL/GenBank/DDBJ databases">
        <title>Culture and genomic analysis of Symbiopectobacterium purcellii sp. nov. gen. nov., isolated from the leafhopper Empoasca decipiens.</title>
        <authorList>
            <person name="Nadal-Jimenez P."/>
            <person name="Siozios S."/>
            <person name="Halliday N."/>
            <person name="Camara M."/>
            <person name="Hurst G.D.D."/>
        </authorList>
    </citation>
    <scope>NUCLEOTIDE SEQUENCE [LARGE SCALE GENOMIC DNA]</scope>
    <source>
        <strain evidence="2 3">SyEd1</strain>
    </source>
</reference>
<dbReference type="RefSeq" id="WP_222160808.1">
    <property type="nucleotide sequence ID" value="NZ_CP081864.1"/>
</dbReference>
<protein>
    <submittedName>
        <fullName evidence="2">DNA transfer protein</fullName>
    </submittedName>
</protein>
<dbReference type="Proteomes" id="UP000825886">
    <property type="component" value="Chromosome"/>
</dbReference>